<reference evidence="4" key="1">
    <citation type="submission" date="2020-02" db="EMBL/GenBank/DDBJ databases">
        <authorList>
            <person name="Meier V. D."/>
        </authorList>
    </citation>
    <scope>NUCLEOTIDE SEQUENCE</scope>
    <source>
        <strain evidence="4">AVDCRST_MAG02</strain>
    </source>
</reference>
<evidence type="ECO:0000256" key="3">
    <source>
        <dbReference type="ARBA" id="ARBA00022729"/>
    </source>
</evidence>
<proteinExistence type="inferred from homology"/>
<name>A0A6J4QH10_9ACTN</name>
<dbReference type="CDD" id="cd14750">
    <property type="entry name" value="PBP2_TMBP"/>
    <property type="match status" value="1"/>
</dbReference>
<organism evidence="4">
    <name type="scientific">uncultured Rubrobacteraceae bacterium</name>
    <dbReference type="NCBI Taxonomy" id="349277"/>
    <lineage>
        <taxon>Bacteria</taxon>
        <taxon>Bacillati</taxon>
        <taxon>Actinomycetota</taxon>
        <taxon>Rubrobacteria</taxon>
        <taxon>Rubrobacterales</taxon>
        <taxon>Rubrobacteraceae</taxon>
        <taxon>environmental samples</taxon>
    </lineage>
</organism>
<dbReference type="SUPFAM" id="SSF53850">
    <property type="entry name" value="Periplasmic binding protein-like II"/>
    <property type="match status" value="1"/>
</dbReference>
<gene>
    <name evidence="4" type="ORF">AVDCRST_MAG02-83</name>
</gene>
<dbReference type="AlphaFoldDB" id="A0A6J4QH10"/>
<dbReference type="PANTHER" id="PTHR43649:SF34">
    <property type="entry name" value="ABC TRANSPORTER PERIPLASMIC-BINDING PROTEIN YCJN-RELATED"/>
    <property type="match status" value="1"/>
</dbReference>
<dbReference type="PROSITE" id="PS51257">
    <property type="entry name" value="PROKAR_LIPOPROTEIN"/>
    <property type="match status" value="1"/>
</dbReference>
<dbReference type="InterPro" id="IPR006059">
    <property type="entry name" value="SBP"/>
</dbReference>
<keyword evidence="3" id="KW-0732">Signal</keyword>
<dbReference type="PROSITE" id="PS51318">
    <property type="entry name" value="TAT"/>
    <property type="match status" value="1"/>
</dbReference>
<evidence type="ECO:0000256" key="2">
    <source>
        <dbReference type="ARBA" id="ARBA00022448"/>
    </source>
</evidence>
<comment type="similarity">
    <text evidence="1">Belongs to the bacterial solute-binding protein 1 family.</text>
</comment>
<dbReference type="Gene3D" id="3.40.190.10">
    <property type="entry name" value="Periplasmic binding protein-like II"/>
    <property type="match status" value="2"/>
</dbReference>
<protein>
    <submittedName>
        <fullName evidence="4">Maltodextrin ABC transporter, substrate-binding protein MdxE</fullName>
    </submittedName>
</protein>
<dbReference type="InterPro" id="IPR050490">
    <property type="entry name" value="Bact_solute-bd_prot1"/>
</dbReference>
<keyword evidence="2" id="KW-0813">Transport</keyword>
<accession>A0A6J4QH10</accession>
<dbReference type="PANTHER" id="PTHR43649">
    <property type="entry name" value="ARABINOSE-BINDING PROTEIN-RELATED"/>
    <property type="match status" value="1"/>
</dbReference>
<sequence length="440" mass="47759">MNEARRATGISRRKFLRMGGGIAGAAALGGVLAGCGGGGEDAGGAVKITLGFIPDEAGGLQKILDRFNRENRGEIQVEWRQMPASSAEFFEQMQAELQSGQSTMDVIGGDVVWPAQFAANGYILDLSDRFTQKMQRDYLEGPIQAVQYEGKTYGVPWFTDAGMFYYRTDLLEKSGFSGPPKTWEEMKSMSEKVRADQGTKFGFVFQGAQDEGGVVDALEHIWNAGGDVLDGNKVIIDSPESAEGLNLRRSLLTDGVAPQASGDYTTQESQASFTNGDVVFMRNWPFVYGLLSDPETSEIKPGQVDIGALPVAGAGDTSFSGLGGWNFMVNAAAEDKIEEIWAFIEYMSAPEQQQTFAVESARLPTLRSLYEDDEVLDKLPVARLGQEALQNTRPRPVSPVYSDMSLEMAEQFNAALKGEVSVDKALAELQTGLQEISDQA</sequence>
<dbReference type="Pfam" id="PF01547">
    <property type="entry name" value="SBP_bac_1"/>
    <property type="match status" value="1"/>
</dbReference>
<evidence type="ECO:0000313" key="4">
    <source>
        <dbReference type="EMBL" id="CAA9444506.1"/>
    </source>
</evidence>
<evidence type="ECO:0000256" key="1">
    <source>
        <dbReference type="ARBA" id="ARBA00008520"/>
    </source>
</evidence>
<dbReference type="EMBL" id="CADCVH010000008">
    <property type="protein sequence ID" value="CAA9444506.1"/>
    <property type="molecule type" value="Genomic_DNA"/>
</dbReference>
<dbReference type="InterPro" id="IPR006311">
    <property type="entry name" value="TAT_signal"/>
</dbReference>